<evidence type="ECO:0000256" key="2">
    <source>
        <dbReference type="SAM" id="SignalP"/>
    </source>
</evidence>
<protein>
    <recommendedName>
        <fullName evidence="5">WSC domain-containing protein</fullName>
    </recommendedName>
</protein>
<dbReference type="Proteomes" id="UP000654918">
    <property type="component" value="Unassembled WGS sequence"/>
</dbReference>
<proteinExistence type="predicted"/>
<sequence length="203" mass="21118">MFSKAKNSPTALLLATLATASPELTAAPAPALAAVSSSTRVTTSFYSLVTTQIPRDEHSIGMGLQREGTDEYYWLYCINDTFTTYSGYAGCGEDDLYTSCSGRVATGIDGEEILCDRQCVTHKVFADLDVTTFTPFIGCGRGTSTMNLLRTSTGTGTRGTTTPTLASSSSSASATAESAGRSLRCGGALFVAVGLVVASQVLV</sequence>
<keyword evidence="2" id="KW-0732">Signal</keyword>
<feature type="chain" id="PRO_5034520543" description="WSC domain-containing protein" evidence="2">
    <location>
        <begin position="27"/>
        <end position="203"/>
    </location>
</feature>
<feature type="signal peptide" evidence="2">
    <location>
        <begin position="1"/>
        <end position="26"/>
    </location>
</feature>
<gene>
    <name evidence="3" type="ORF">CPLU01_13328</name>
</gene>
<evidence type="ECO:0008006" key="5">
    <source>
        <dbReference type="Google" id="ProtNLM"/>
    </source>
</evidence>
<keyword evidence="4" id="KW-1185">Reference proteome</keyword>
<reference evidence="3" key="1">
    <citation type="journal article" date="2020" name="Phytopathology">
        <title>Genome Sequence Resources of Colletotrichum truncatum, C. plurivorum, C. musicola, and C. sojae: Four Species Pathogenic to Soybean (Glycine max).</title>
        <authorList>
            <person name="Rogerio F."/>
            <person name="Boufleur T.R."/>
            <person name="Ciampi-Guillardi M."/>
            <person name="Sukno S.A."/>
            <person name="Thon M.R."/>
            <person name="Massola Junior N.S."/>
            <person name="Baroncelli R."/>
        </authorList>
    </citation>
    <scope>NUCLEOTIDE SEQUENCE</scope>
    <source>
        <strain evidence="3">LFN00145</strain>
    </source>
</reference>
<evidence type="ECO:0000256" key="1">
    <source>
        <dbReference type="SAM" id="MobiDB-lite"/>
    </source>
</evidence>
<dbReference type="EMBL" id="WIGO01000303">
    <property type="protein sequence ID" value="KAF6818376.1"/>
    <property type="molecule type" value="Genomic_DNA"/>
</dbReference>
<organism evidence="3 4">
    <name type="scientific">Colletotrichum plurivorum</name>
    <dbReference type="NCBI Taxonomy" id="2175906"/>
    <lineage>
        <taxon>Eukaryota</taxon>
        <taxon>Fungi</taxon>
        <taxon>Dikarya</taxon>
        <taxon>Ascomycota</taxon>
        <taxon>Pezizomycotina</taxon>
        <taxon>Sordariomycetes</taxon>
        <taxon>Hypocreomycetidae</taxon>
        <taxon>Glomerellales</taxon>
        <taxon>Glomerellaceae</taxon>
        <taxon>Colletotrichum</taxon>
        <taxon>Colletotrichum orchidearum species complex</taxon>
    </lineage>
</organism>
<comment type="caution">
    <text evidence="3">The sequence shown here is derived from an EMBL/GenBank/DDBJ whole genome shotgun (WGS) entry which is preliminary data.</text>
</comment>
<evidence type="ECO:0000313" key="4">
    <source>
        <dbReference type="Proteomes" id="UP000654918"/>
    </source>
</evidence>
<evidence type="ECO:0000313" key="3">
    <source>
        <dbReference type="EMBL" id="KAF6818376.1"/>
    </source>
</evidence>
<name>A0A8H6JT59_9PEZI</name>
<accession>A0A8H6JT59</accession>
<feature type="region of interest" description="Disordered" evidence="1">
    <location>
        <begin position="151"/>
        <end position="172"/>
    </location>
</feature>
<dbReference type="AlphaFoldDB" id="A0A8H6JT59"/>